<reference evidence="2" key="1">
    <citation type="submission" date="2021-02" db="EMBL/GenBank/DDBJ databases">
        <authorList>
            <person name="Nowell W R."/>
        </authorList>
    </citation>
    <scope>NUCLEOTIDE SEQUENCE</scope>
</reference>
<evidence type="ECO:0000313" key="1">
    <source>
        <dbReference type="EMBL" id="CAF1542610.1"/>
    </source>
</evidence>
<proteinExistence type="predicted"/>
<sequence length="91" mass="10519">MDLSTSADKKQLKQLMVDSTKKEDIDIVDGAYDDRQHSETIYPYLTLNDLREKIKQRGHNASYVLSEAGYLGYSCSRYVVTRLYTYDQLNA</sequence>
<name>A0A816G5X6_9BILA</name>
<dbReference type="Proteomes" id="UP000663854">
    <property type="component" value="Unassembled WGS sequence"/>
</dbReference>
<dbReference type="Proteomes" id="UP000663870">
    <property type="component" value="Unassembled WGS sequence"/>
</dbReference>
<protein>
    <submittedName>
        <fullName evidence="2">Uncharacterized protein</fullName>
    </submittedName>
</protein>
<evidence type="ECO:0000313" key="3">
    <source>
        <dbReference type="Proteomes" id="UP000663870"/>
    </source>
</evidence>
<gene>
    <name evidence="2" type="ORF">JXQ802_LOCUS57451</name>
    <name evidence="1" type="ORF">PYM288_LOCUS40850</name>
</gene>
<keyword evidence="3" id="KW-1185">Reference proteome</keyword>
<dbReference type="EMBL" id="CAJNOH010013127">
    <property type="protein sequence ID" value="CAF1542610.1"/>
    <property type="molecule type" value="Genomic_DNA"/>
</dbReference>
<dbReference type="EMBL" id="CAJNOL010015015">
    <property type="protein sequence ID" value="CAF1670076.1"/>
    <property type="molecule type" value="Genomic_DNA"/>
</dbReference>
<comment type="caution">
    <text evidence="2">The sequence shown here is derived from an EMBL/GenBank/DDBJ whole genome shotgun (WGS) entry which is preliminary data.</text>
</comment>
<accession>A0A816G5X6</accession>
<organism evidence="2 3">
    <name type="scientific">Rotaria sordida</name>
    <dbReference type="NCBI Taxonomy" id="392033"/>
    <lineage>
        <taxon>Eukaryota</taxon>
        <taxon>Metazoa</taxon>
        <taxon>Spiralia</taxon>
        <taxon>Gnathifera</taxon>
        <taxon>Rotifera</taxon>
        <taxon>Eurotatoria</taxon>
        <taxon>Bdelloidea</taxon>
        <taxon>Philodinida</taxon>
        <taxon>Philodinidae</taxon>
        <taxon>Rotaria</taxon>
    </lineage>
</organism>
<dbReference type="AlphaFoldDB" id="A0A816G5X6"/>
<evidence type="ECO:0000313" key="2">
    <source>
        <dbReference type="EMBL" id="CAF1670076.1"/>
    </source>
</evidence>